<proteinExistence type="predicted"/>
<dbReference type="Gene3D" id="3.30.1330.100">
    <property type="entry name" value="CofE-like"/>
    <property type="match status" value="1"/>
</dbReference>
<dbReference type="Proteomes" id="UP000602124">
    <property type="component" value="Unassembled WGS sequence"/>
</dbReference>
<organism evidence="10 11">
    <name type="scientific">Devosia sediminis</name>
    <dbReference type="NCBI Taxonomy" id="2798801"/>
    <lineage>
        <taxon>Bacteria</taxon>
        <taxon>Pseudomonadati</taxon>
        <taxon>Pseudomonadota</taxon>
        <taxon>Alphaproteobacteria</taxon>
        <taxon>Hyphomicrobiales</taxon>
        <taxon>Devosiaceae</taxon>
        <taxon>Devosia</taxon>
    </lineage>
</organism>
<keyword evidence="3" id="KW-0547">Nucleotide-binding</keyword>
<evidence type="ECO:0000256" key="5">
    <source>
        <dbReference type="ARBA" id="ARBA00022958"/>
    </source>
</evidence>
<accession>A0A934IVQ6</accession>
<dbReference type="GO" id="GO:0046872">
    <property type="term" value="F:metal ion binding"/>
    <property type="evidence" value="ECO:0007669"/>
    <property type="project" value="UniProtKB-KW"/>
</dbReference>
<dbReference type="SUPFAM" id="SSF144010">
    <property type="entry name" value="CofE-like"/>
    <property type="match status" value="1"/>
</dbReference>
<evidence type="ECO:0000256" key="1">
    <source>
        <dbReference type="ARBA" id="ARBA00022598"/>
    </source>
</evidence>
<evidence type="ECO:0000313" key="11">
    <source>
        <dbReference type="Proteomes" id="UP000602124"/>
    </source>
</evidence>
<dbReference type="EMBL" id="JAEKMH010000001">
    <property type="protein sequence ID" value="MBJ3783192.1"/>
    <property type="molecule type" value="Genomic_DNA"/>
</dbReference>
<dbReference type="AlphaFoldDB" id="A0A934IVQ6"/>
<dbReference type="PANTHER" id="PTHR47917:SF1">
    <property type="entry name" value="COENZYME F420:L-GLUTAMATE LIGASE"/>
    <property type="match status" value="1"/>
</dbReference>
<sequence length="303" mass="31438">MTPRFSVWGIPGIPEVEKGDDLVALIATAIEAQTATDPGAALRPGDILVVTSKIVSKAEGMQVPAAEREQAIAADTVRVVAERVHPGGTFRIVETRQGLVMAAAGIDMSNVPEGTALRLPADPDASARALCFGLRERFGVDIGIIITDTIGRAWRIGQTDMAIGAAGVQLSDDLRGSNDANGRPLHVTQAVVADEIAGAADLVKGKTSGIPVAVVRGLDRFVLGLDAPGARTLSRTGDDDMFRFGSAEAYRLGYEAALAELNSSPLPGGRGRSAGPGEGAFHGSPEPEQGPLTPPSPPRERGR</sequence>
<evidence type="ECO:0000256" key="7">
    <source>
        <dbReference type="ARBA" id="ARBA00023211"/>
    </source>
</evidence>
<keyword evidence="2" id="KW-0479">Metal-binding</keyword>
<reference evidence="10" key="1">
    <citation type="submission" date="2020-12" db="EMBL/GenBank/DDBJ databases">
        <title>Devosia sp. MSA67 isolated from Mo River.</title>
        <authorList>
            <person name="Ma F."/>
            <person name="Zi Z."/>
        </authorList>
    </citation>
    <scope>NUCLEOTIDE SEQUENCE</scope>
    <source>
        <strain evidence="10">MSA67</strain>
    </source>
</reference>
<feature type="region of interest" description="Disordered" evidence="8">
    <location>
        <begin position="262"/>
        <end position="303"/>
    </location>
</feature>
<keyword evidence="6" id="KW-0342">GTP-binding</keyword>
<keyword evidence="1 10" id="KW-0436">Ligase</keyword>
<protein>
    <submittedName>
        <fullName evidence="10">Coenzyme F420-0:L-glutamate ligase</fullName>
        <ecNumber evidence="10">6.3.2.31</ecNumber>
    </submittedName>
</protein>
<dbReference type="EC" id="6.3.2.31" evidence="10"/>
<dbReference type="GO" id="GO:0005525">
    <property type="term" value="F:GTP binding"/>
    <property type="evidence" value="ECO:0007669"/>
    <property type="project" value="UniProtKB-KW"/>
</dbReference>
<feature type="compositionally biased region" description="Gly residues" evidence="8">
    <location>
        <begin position="268"/>
        <end position="280"/>
    </location>
</feature>
<evidence type="ECO:0000256" key="6">
    <source>
        <dbReference type="ARBA" id="ARBA00023134"/>
    </source>
</evidence>
<dbReference type="PANTHER" id="PTHR47917">
    <property type="match status" value="1"/>
</dbReference>
<dbReference type="NCBIfam" id="TIGR01916">
    <property type="entry name" value="F420_cofE"/>
    <property type="match status" value="1"/>
</dbReference>
<evidence type="ECO:0000256" key="2">
    <source>
        <dbReference type="ARBA" id="ARBA00022723"/>
    </source>
</evidence>
<keyword evidence="4" id="KW-0460">Magnesium</keyword>
<comment type="caution">
    <text evidence="10">The sequence shown here is derived from an EMBL/GenBank/DDBJ whole genome shotgun (WGS) entry which is preliminary data.</text>
</comment>
<dbReference type="RefSeq" id="WP_198874442.1">
    <property type="nucleotide sequence ID" value="NZ_JAEKMH010000001.1"/>
</dbReference>
<dbReference type="InterPro" id="IPR002847">
    <property type="entry name" value="F420-0_gamma-glut_ligase-dom"/>
</dbReference>
<dbReference type="InterPro" id="IPR008225">
    <property type="entry name" value="F420-0_g-glutamyl_ligase"/>
</dbReference>
<feature type="domain" description="Coenzyme F420:L-glutamate ligase-like" evidence="9">
    <location>
        <begin position="13"/>
        <end position="217"/>
    </location>
</feature>
<dbReference type="Gene3D" id="3.90.1660.10">
    <property type="entry name" value="CofE-like domain"/>
    <property type="match status" value="1"/>
</dbReference>
<dbReference type="GO" id="GO:0052618">
    <property type="term" value="F:coenzyme F420-0:L-glutamate ligase activity"/>
    <property type="evidence" value="ECO:0007669"/>
    <property type="project" value="UniProtKB-EC"/>
</dbReference>
<keyword evidence="11" id="KW-1185">Reference proteome</keyword>
<evidence type="ECO:0000256" key="3">
    <source>
        <dbReference type="ARBA" id="ARBA00022741"/>
    </source>
</evidence>
<evidence type="ECO:0000313" key="10">
    <source>
        <dbReference type="EMBL" id="MBJ3783192.1"/>
    </source>
</evidence>
<evidence type="ECO:0000256" key="8">
    <source>
        <dbReference type="SAM" id="MobiDB-lite"/>
    </source>
</evidence>
<gene>
    <name evidence="10" type="primary">cofE</name>
    <name evidence="10" type="ORF">JEQ47_00550</name>
</gene>
<name>A0A934IVQ6_9HYPH</name>
<dbReference type="Pfam" id="PF01996">
    <property type="entry name" value="F420_ligase"/>
    <property type="match status" value="1"/>
</dbReference>
<keyword evidence="7" id="KW-0464">Manganese</keyword>
<evidence type="ECO:0000259" key="9">
    <source>
        <dbReference type="Pfam" id="PF01996"/>
    </source>
</evidence>
<evidence type="ECO:0000256" key="4">
    <source>
        <dbReference type="ARBA" id="ARBA00022842"/>
    </source>
</evidence>
<keyword evidence="5" id="KW-0630">Potassium</keyword>